<keyword evidence="5 7" id="KW-0472">Membrane</keyword>
<evidence type="ECO:0000256" key="3">
    <source>
        <dbReference type="ARBA" id="ARBA00022692"/>
    </source>
</evidence>
<evidence type="ECO:0000256" key="5">
    <source>
        <dbReference type="ARBA" id="ARBA00023136"/>
    </source>
</evidence>
<evidence type="ECO:0000256" key="2">
    <source>
        <dbReference type="ARBA" id="ARBA00008096"/>
    </source>
</evidence>
<evidence type="ECO:0000256" key="4">
    <source>
        <dbReference type="ARBA" id="ARBA00022989"/>
    </source>
</evidence>
<feature type="compositionally biased region" description="Low complexity" evidence="6">
    <location>
        <begin position="243"/>
        <end position="259"/>
    </location>
</feature>
<keyword evidence="3 7" id="KW-0812">Transmembrane</keyword>
<evidence type="ECO:0000256" key="7">
    <source>
        <dbReference type="SAM" id="Phobius"/>
    </source>
</evidence>
<dbReference type="GO" id="GO:0006888">
    <property type="term" value="P:endoplasmic reticulum to Golgi vesicle-mediated transport"/>
    <property type="evidence" value="ECO:0007669"/>
    <property type="project" value="InterPro"/>
</dbReference>
<feature type="compositionally biased region" description="Basic and acidic residues" evidence="6">
    <location>
        <begin position="277"/>
        <end position="288"/>
    </location>
</feature>
<comment type="subcellular location">
    <subcellularLocation>
        <location evidence="1">Membrane</location>
        <topology evidence="1">Multi-pass membrane protein</topology>
    </subcellularLocation>
</comment>
<feature type="transmembrane region" description="Helical" evidence="7">
    <location>
        <begin position="98"/>
        <end position="118"/>
    </location>
</feature>
<dbReference type="STRING" id="1328759.A0A5C2SSX0"/>
<dbReference type="Pfam" id="PF04148">
    <property type="entry name" value="Erv26"/>
    <property type="match status" value="1"/>
</dbReference>
<accession>A0A5C2SSX0</accession>
<dbReference type="GO" id="GO:0000139">
    <property type="term" value="C:Golgi membrane"/>
    <property type="evidence" value="ECO:0007669"/>
    <property type="project" value="TreeGrafter"/>
</dbReference>
<dbReference type="InterPro" id="IPR007277">
    <property type="entry name" value="Svp26/Tex261"/>
</dbReference>
<feature type="transmembrane region" description="Helical" evidence="7">
    <location>
        <begin position="139"/>
        <end position="163"/>
    </location>
</feature>
<proteinExistence type="inferred from homology"/>
<feature type="region of interest" description="Disordered" evidence="6">
    <location>
        <begin position="215"/>
        <end position="320"/>
    </location>
</feature>
<dbReference type="OrthoDB" id="28257at2759"/>
<evidence type="ECO:0000256" key="6">
    <source>
        <dbReference type="SAM" id="MobiDB-lite"/>
    </source>
</evidence>
<dbReference type="Proteomes" id="UP000313359">
    <property type="component" value="Unassembled WGS sequence"/>
</dbReference>
<dbReference type="GO" id="GO:0097020">
    <property type="term" value="F:COPII receptor activity"/>
    <property type="evidence" value="ECO:0007669"/>
    <property type="project" value="InterPro"/>
</dbReference>
<name>A0A5C2SSX0_9APHY</name>
<dbReference type="GO" id="GO:0030134">
    <property type="term" value="C:COPII-coated ER to Golgi transport vesicle"/>
    <property type="evidence" value="ECO:0007669"/>
    <property type="project" value="TreeGrafter"/>
</dbReference>
<organism evidence="8 9">
    <name type="scientific">Lentinus tigrinus ALCF2SS1-6</name>
    <dbReference type="NCBI Taxonomy" id="1328759"/>
    <lineage>
        <taxon>Eukaryota</taxon>
        <taxon>Fungi</taxon>
        <taxon>Dikarya</taxon>
        <taxon>Basidiomycota</taxon>
        <taxon>Agaricomycotina</taxon>
        <taxon>Agaricomycetes</taxon>
        <taxon>Polyporales</taxon>
        <taxon>Polyporaceae</taxon>
        <taxon>Lentinus</taxon>
    </lineage>
</organism>
<dbReference type="PANTHER" id="PTHR13144">
    <property type="entry name" value="TEX261 PROTEIN"/>
    <property type="match status" value="1"/>
</dbReference>
<evidence type="ECO:0000313" key="8">
    <source>
        <dbReference type="EMBL" id="RPD67003.1"/>
    </source>
</evidence>
<feature type="transmembrane region" description="Helical" evidence="7">
    <location>
        <begin position="6"/>
        <end position="31"/>
    </location>
</feature>
<feature type="transmembrane region" description="Helical" evidence="7">
    <location>
        <begin position="43"/>
        <end position="62"/>
    </location>
</feature>
<reference evidence="8" key="1">
    <citation type="journal article" date="2018" name="Genome Biol. Evol.">
        <title>Genomics and development of Lentinus tigrinus, a white-rot wood-decaying mushroom with dimorphic fruiting bodies.</title>
        <authorList>
            <person name="Wu B."/>
            <person name="Xu Z."/>
            <person name="Knudson A."/>
            <person name="Carlson A."/>
            <person name="Chen N."/>
            <person name="Kovaka S."/>
            <person name="LaButti K."/>
            <person name="Lipzen A."/>
            <person name="Pennachio C."/>
            <person name="Riley R."/>
            <person name="Schakwitz W."/>
            <person name="Umezawa K."/>
            <person name="Ohm R.A."/>
            <person name="Grigoriev I.V."/>
            <person name="Nagy L.G."/>
            <person name="Gibbons J."/>
            <person name="Hibbett D."/>
        </authorList>
    </citation>
    <scope>NUCLEOTIDE SEQUENCE [LARGE SCALE GENOMIC DNA]</scope>
    <source>
        <strain evidence="8">ALCF2SS1-6</strain>
    </source>
</reference>
<sequence>MTLLHLLSYAGAASAFVFITLSLASGLLWISELIEEHSRLAKIWGHRGIYVIILVHFLLYFYDSLPLKHILFSVFCHLVYLQNFTPSWPFISLSSTSFLGSCVLVVVDHFLWFFYFARITQEARHRAHRSYRGPPLPHAVPNFGDIATFFGICVWLAPLFLFLSLSANDNALPTNAGSSSPPSSPTKAVATRSRTSLFKSLFDILPLDAIPRLRSRNRRRDTSEGIIAPRSPSVQPSSPGFGPVPSLNGLPSPLLSPRRVSSDSYRPGSPSGFHLDPPPRRSMTRDESGEGSVSGLGARRLDMRRTVSTQNPTSEGWREF</sequence>
<gene>
    <name evidence="8" type="ORF">L227DRAFT_11153</name>
</gene>
<dbReference type="EMBL" id="ML122250">
    <property type="protein sequence ID" value="RPD67003.1"/>
    <property type="molecule type" value="Genomic_DNA"/>
</dbReference>
<evidence type="ECO:0000313" key="9">
    <source>
        <dbReference type="Proteomes" id="UP000313359"/>
    </source>
</evidence>
<comment type="similarity">
    <text evidence="2">Belongs to the SVP26 family.</text>
</comment>
<dbReference type="AlphaFoldDB" id="A0A5C2SSX0"/>
<protein>
    <submittedName>
        <fullName evidence="8">DUF396-domain-containing protein</fullName>
    </submittedName>
</protein>
<keyword evidence="4 7" id="KW-1133">Transmembrane helix</keyword>
<evidence type="ECO:0000256" key="1">
    <source>
        <dbReference type="ARBA" id="ARBA00004141"/>
    </source>
</evidence>
<keyword evidence="9" id="KW-1185">Reference proteome</keyword>
<dbReference type="GO" id="GO:0005789">
    <property type="term" value="C:endoplasmic reticulum membrane"/>
    <property type="evidence" value="ECO:0007669"/>
    <property type="project" value="TreeGrafter"/>
</dbReference>
<dbReference type="PANTHER" id="PTHR13144:SF0">
    <property type="entry name" value="PROTEIN TEX261"/>
    <property type="match status" value="1"/>
</dbReference>